<evidence type="ECO:0000313" key="1">
    <source>
        <dbReference type="EMBL" id="GIY26445.1"/>
    </source>
</evidence>
<evidence type="ECO:0000313" key="2">
    <source>
        <dbReference type="Proteomes" id="UP001054945"/>
    </source>
</evidence>
<proteinExistence type="predicted"/>
<dbReference type="EMBL" id="BPLR01008683">
    <property type="protein sequence ID" value="GIY26445.1"/>
    <property type="molecule type" value="Genomic_DNA"/>
</dbReference>
<gene>
    <name evidence="1" type="ORF">CEXT_24191</name>
</gene>
<name>A0AAV4RXH5_CAEEX</name>
<sequence length="92" mass="10487">MSEKCLLWEYITTHNSNNKAGKEVISPNEFAKTPQGRKSRKLCESLNRATFHSLQLTNPYCSLMPKSIHLLTLMDDKGCTRLIFECSHVTVT</sequence>
<protein>
    <submittedName>
        <fullName evidence="1">Uncharacterized protein</fullName>
    </submittedName>
</protein>
<keyword evidence="2" id="KW-1185">Reference proteome</keyword>
<comment type="caution">
    <text evidence="1">The sequence shown here is derived from an EMBL/GenBank/DDBJ whole genome shotgun (WGS) entry which is preliminary data.</text>
</comment>
<reference evidence="1 2" key="1">
    <citation type="submission" date="2021-06" db="EMBL/GenBank/DDBJ databases">
        <title>Caerostris extrusa draft genome.</title>
        <authorList>
            <person name="Kono N."/>
            <person name="Arakawa K."/>
        </authorList>
    </citation>
    <scope>NUCLEOTIDE SEQUENCE [LARGE SCALE GENOMIC DNA]</scope>
</reference>
<organism evidence="1 2">
    <name type="scientific">Caerostris extrusa</name>
    <name type="common">Bark spider</name>
    <name type="synonym">Caerostris bankana</name>
    <dbReference type="NCBI Taxonomy" id="172846"/>
    <lineage>
        <taxon>Eukaryota</taxon>
        <taxon>Metazoa</taxon>
        <taxon>Ecdysozoa</taxon>
        <taxon>Arthropoda</taxon>
        <taxon>Chelicerata</taxon>
        <taxon>Arachnida</taxon>
        <taxon>Araneae</taxon>
        <taxon>Araneomorphae</taxon>
        <taxon>Entelegynae</taxon>
        <taxon>Araneoidea</taxon>
        <taxon>Araneidae</taxon>
        <taxon>Caerostris</taxon>
    </lineage>
</organism>
<accession>A0AAV4RXH5</accession>
<dbReference type="Proteomes" id="UP001054945">
    <property type="component" value="Unassembled WGS sequence"/>
</dbReference>
<dbReference type="AlphaFoldDB" id="A0AAV4RXH5"/>